<feature type="non-terminal residue" evidence="1">
    <location>
        <position position="1"/>
    </location>
</feature>
<gene>
    <name evidence="1" type="ORF">K0U00_48160</name>
</gene>
<dbReference type="Proteomes" id="UP001519887">
    <property type="component" value="Unassembled WGS sequence"/>
</dbReference>
<organism evidence="1 2">
    <name type="scientific">Paenibacillus sepulcri</name>
    <dbReference type="NCBI Taxonomy" id="359917"/>
    <lineage>
        <taxon>Bacteria</taxon>
        <taxon>Bacillati</taxon>
        <taxon>Bacillota</taxon>
        <taxon>Bacilli</taxon>
        <taxon>Bacillales</taxon>
        <taxon>Paenibacillaceae</taxon>
        <taxon>Paenibacillus</taxon>
    </lineage>
</organism>
<sequence>LLAEIPAEAVKSYQPYWALRAHLFKKMKRFEEARAAYSRAIGLCTDPSIRAFLEKQSVEC</sequence>
<proteinExistence type="predicted"/>
<dbReference type="InterPro" id="IPR011990">
    <property type="entry name" value="TPR-like_helical_dom_sf"/>
</dbReference>
<evidence type="ECO:0000313" key="1">
    <source>
        <dbReference type="EMBL" id="MBW7461852.1"/>
    </source>
</evidence>
<evidence type="ECO:0000313" key="2">
    <source>
        <dbReference type="Proteomes" id="UP001519887"/>
    </source>
</evidence>
<dbReference type="EMBL" id="JAHZIK010003338">
    <property type="protein sequence ID" value="MBW7461852.1"/>
    <property type="molecule type" value="Genomic_DNA"/>
</dbReference>
<comment type="caution">
    <text evidence="1">The sequence shown here is derived from an EMBL/GenBank/DDBJ whole genome shotgun (WGS) entry which is preliminary data.</text>
</comment>
<name>A0ABS7CLQ9_9BACL</name>
<protein>
    <submittedName>
        <fullName evidence="1">RNA polymerase subunit sigma-70</fullName>
    </submittedName>
</protein>
<reference evidence="1 2" key="1">
    <citation type="submission" date="2021-07" db="EMBL/GenBank/DDBJ databases">
        <title>Paenibacillus radiodurans sp. nov., isolated from the southeastern edge of Tengger Desert.</title>
        <authorList>
            <person name="Zhang G."/>
        </authorList>
    </citation>
    <scope>NUCLEOTIDE SEQUENCE [LARGE SCALE GENOMIC DNA]</scope>
    <source>
        <strain evidence="1 2">CCM 7311</strain>
    </source>
</reference>
<accession>A0ABS7CLQ9</accession>
<dbReference type="SUPFAM" id="SSF48452">
    <property type="entry name" value="TPR-like"/>
    <property type="match status" value="1"/>
</dbReference>
<keyword evidence="2" id="KW-1185">Reference proteome</keyword>